<evidence type="ECO:0000256" key="1">
    <source>
        <dbReference type="ARBA" id="ARBA00004173"/>
    </source>
</evidence>
<gene>
    <name evidence="9" type="ORF">DKX38_018945</name>
</gene>
<comment type="subcellular location">
    <subcellularLocation>
        <location evidence="2">Membrane</location>
    </subcellularLocation>
    <subcellularLocation>
        <location evidence="1">Mitochondrion</location>
    </subcellularLocation>
</comment>
<evidence type="ECO:0000256" key="3">
    <source>
        <dbReference type="ARBA" id="ARBA00022692"/>
    </source>
</evidence>
<evidence type="ECO:0000256" key="7">
    <source>
        <dbReference type="ARBA" id="ARBA00023136"/>
    </source>
</evidence>
<reference evidence="10" key="1">
    <citation type="journal article" date="2019" name="Gigascience">
        <title>De novo genome assembly of the endangered Acer yangbiense, a plant species with extremely small populations endemic to Yunnan Province, China.</title>
        <authorList>
            <person name="Yang J."/>
            <person name="Wariss H.M."/>
            <person name="Tao L."/>
            <person name="Zhang R."/>
            <person name="Yun Q."/>
            <person name="Hollingsworth P."/>
            <person name="Dao Z."/>
            <person name="Luo G."/>
            <person name="Guo H."/>
            <person name="Ma Y."/>
            <person name="Sun W."/>
        </authorList>
    </citation>
    <scope>NUCLEOTIDE SEQUENCE [LARGE SCALE GENOMIC DNA]</scope>
    <source>
        <strain evidence="10">cv. br00</strain>
    </source>
</reference>
<evidence type="ECO:0000313" key="10">
    <source>
        <dbReference type="Proteomes" id="UP000326939"/>
    </source>
</evidence>
<dbReference type="Pfam" id="PF25019">
    <property type="entry name" value="LRR_R13L1-DRL21"/>
    <property type="match status" value="1"/>
</dbReference>
<evidence type="ECO:0000256" key="5">
    <source>
        <dbReference type="ARBA" id="ARBA00023054"/>
    </source>
</evidence>
<keyword evidence="4" id="KW-1133">Transmembrane helix</keyword>
<dbReference type="AlphaFoldDB" id="A0A5N5KPE4"/>
<evidence type="ECO:0000256" key="4">
    <source>
        <dbReference type="ARBA" id="ARBA00022989"/>
    </source>
</evidence>
<proteinExistence type="predicted"/>
<dbReference type="InterPro" id="IPR024461">
    <property type="entry name" value="CCDC90-like"/>
</dbReference>
<dbReference type="PANTHER" id="PTHR14360">
    <property type="entry name" value="PROTEIN FMP32, MITOCHONDRIAL"/>
    <property type="match status" value="1"/>
</dbReference>
<feature type="domain" description="R13L1/DRL21-like LRR repeat region" evidence="8">
    <location>
        <begin position="318"/>
        <end position="434"/>
    </location>
</feature>
<dbReference type="PANTHER" id="PTHR14360:SF1">
    <property type="entry name" value="PROTEIN FMP32, MITOCHONDRIAL"/>
    <property type="match status" value="1"/>
</dbReference>
<organism evidence="9 10">
    <name type="scientific">Salix brachista</name>
    <dbReference type="NCBI Taxonomy" id="2182728"/>
    <lineage>
        <taxon>Eukaryota</taxon>
        <taxon>Viridiplantae</taxon>
        <taxon>Streptophyta</taxon>
        <taxon>Embryophyta</taxon>
        <taxon>Tracheophyta</taxon>
        <taxon>Spermatophyta</taxon>
        <taxon>Magnoliopsida</taxon>
        <taxon>eudicotyledons</taxon>
        <taxon>Gunneridae</taxon>
        <taxon>Pentapetalae</taxon>
        <taxon>rosids</taxon>
        <taxon>fabids</taxon>
        <taxon>Malpighiales</taxon>
        <taxon>Salicaceae</taxon>
        <taxon>Saliceae</taxon>
        <taxon>Salix</taxon>
    </lineage>
</organism>
<evidence type="ECO:0000256" key="6">
    <source>
        <dbReference type="ARBA" id="ARBA00023128"/>
    </source>
</evidence>
<evidence type="ECO:0000259" key="8">
    <source>
        <dbReference type="Pfam" id="PF25019"/>
    </source>
</evidence>
<dbReference type="EMBL" id="VDCV01000012">
    <property type="protein sequence ID" value="KAB5532275.1"/>
    <property type="molecule type" value="Genomic_DNA"/>
</dbReference>
<dbReference type="FunFam" id="1.20.5.340:FF:000029">
    <property type="entry name" value="Coiled-coil domain-containing protein 90-like"/>
    <property type="match status" value="1"/>
</dbReference>
<evidence type="ECO:0000256" key="2">
    <source>
        <dbReference type="ARBA" id="ARBA00004370"/>
    </source>
</evidence>
<dbReference type="InterPro" id="IPR056789">
    <property type="entry name" value="LRR_R13L1-DRL21"/>
</dbReference>
<accession>A0A5N5KPE4</accession>
<sequence>MEEKEKEKESSVIQLTDFKIEVLIHPLPQAAKDLHFADIRLEAHDVPSKQAEAITAVMTGVLNDSLENVAHSFVSKAEMQKSEMIQHANLSKFKSEAQSSQEHHFSLLQHETEKFRGDIEKMRNELKYEIDMVTGGQCLDLTLERGCIRDELAKQNAETTNKLDREIHALRAHLEAAMTHRFKELLSSSNLPSTFSPKLISIKASTSSALNSRENKQRDIGLLKHWMSRSSVGLQEKRNINVLCYQHSTVTKIIKFKFSSLPLLCSLSPVFSLIVLHQLYNSNIAFMPKGIERLTCLRTLDWFVVCGGGENESKAANLRELKTLDHIGWSLVVRNLRGGIEDAAEAQLIKNKKHLLCLELRFCYNHEDDNLIEVFHPPSDLERLRIVKYGGIVLQNWMMALTRLQVLQLIHCGKVEVLPPLGRLPNLEFLELDSLQVRSLDGGFVGIEEVENANINEGEIARVTAFPKLKTLKISLLCILGEWDGIERRVGEEGATTTSIFIMPQLQQLKILRCPLLRALPDYVLAAPLQELDIRACPNLRKRYGKEEKGEDWHKISHIPKVNFDLFVSL</sequence>
<dbReference type="Gene3D" id="3.80.10.10">
    <property type="entry name" value="Ribonuclease Inhibitor"/>
    <property type="match status" value="1"/>
</dbReference>
<dbReference type="GO" id="GO:0016020">
    <property type="term" value="C:membrane"/>
    <property type="evidence" value="ECO:0007669"/>
    <property type="project" value="UniProtKB-SubCell"/>
</dbReference>
<dbReference type="InterPro" id="IPR032675">
    <property type="entry name" value="LRR_dom_sf"/>
</dbReference>
<keyword evidence="5" id="KW-0175">Coiled coil</keyword>
<comment type="caution">
    <text evidence="9">The sequence shown here is derived from an EMBL/GenBank/DDBJ whole genome shotgun (WGS) entry which is preliminary data.</text>
</comment>
<dbReference type="Gene3D" id="1.20.5.340">
    <property type="match status" value="1"/>
</dbReference>
<keyword evidence="10" id="KW-1185">Reference proteome</keyword>
<dbReference type="SUPFAM" id="SSF52058">
    <property type="entry name" value="L domain-like"/>
    <property type="match status" value="1"/>
</dbReference>
<name>A0A5N5KPE4_9ROSI</name>
<dbReference type="Proteomes" id="UP000326939">
    <property type="component" value="Chromosome 12"/>
</dbReference>
<keyword evidence="6" id="KW-0496">Mitochondrion</keyword>
<evidence type="ECO:0000313" key="9">
    <source>
        <dbReference type="EMBL" id="KAB5532275.1"/>
    </source>
</evidence>
<dbReference type="Pfam" id="PF07798">
    <property type="entry name" value="CCDC90-like"/>
    <property type="match status" value="1"/>
</dbReference>
<keyword evidence="7" id="KW-0472">Membrane</keyword>
<keyword evidence="3" id="KW-0812">Transmembrane</keyword>
<dbReference type="GO" id="GO:0005739">
    <property type="term" value="C:mitochondrion"/>
    <property type="evidence" value="ECO:0007669"/>
    <property type="project" value="UniProtKB-SubCell"/>
</dbReference>
<protein>
    <recommendedName>
        <fullName evidence="8">R13L1/DRL21-like LRR repeat region domain-containing protein</fullName>
    </recommendedName>
</protein>